<keyword evidence="1" id="KW-0732">Signal</keyword>
<dbReference type="InterPro" id="IPR011090">
    <property type="entry name" value="Integr_conj_element_PFL4709"/>
</dbReference>
<reference evidence="2 3" key="1">
    <citation type="submission" date="2016-10" db="EMBL/GenBank/DDBJ databases">
        <title>Rodentibacter gen. nov. and new species.</title>
        <authorList>
            <person name="Christensen H."/>
        </authorList>
    </citation>
    <scope>NUCLEOTIDE SEQUENCE [LARGE SCALE GENOMIC DNA]</scope>
    <source>
        <strain evidence="2 3">Ppn418</strain>
    </source>
</reference>
<dbReference type="STRING" id="1908257.BKK47_09645"/>
<dbReference type="NCBIfam" id="TIGR03757">
    <property type="entry name" value="conj_TIGR03757"/>
    <property type="match status" value="1"/>
</dbReference>
<dbReference type="RefSeq" id="WP_077494692.1">
    <property type="nucleotide sequence ID" value="NZ_MLHG01000070.1"/>
</dbReference>
<organism evidence="2 3">
    <name type="scientific">Rodentibacter mrazii</name>
    <dbReference type="NCBI Taxonomy" id="1908257"/>
    <lineage>
        <taxon>Bacteria</taxon>
        <taxon>Pseudomonadati</taxon>
        <taxon>Pseudomonadota</taxon>
        <taxon>Gammaproteobacteria</taxon>
        <taxon>Pasteurellales</taxon>
        <taxon>Pasteurellaceae</taxon>
        <taxon>Rodentibacter</taxon>
    </lineage>
</organism>
<comment type="caution">
    <text evidence="2">The sequence shown here is derived from an EMBL/GenBank/DDBJ whole genome shotgun (WGS) entry which is preliminary data.</text>
</comment>
<accession>A0A1V3ICY9</accession>
<feature type="chain" id="PRO_5012482979" evidence="1">
    <location>
        <begin position="19"/>
        <end position="147"/>
    </location>
</feature>
<protein>
    <submittedName>
        <fullName evidence="2">Integrating conjugative element protein</fullName>
    </submittedName>
</protein>
<evidence type="ECO:0000313" key="2">
    <source>
        <dbReference type="EMBL" id="OOF38283.1"/>
    </source>
</evidence>
<name>A0A1V3ICY9_9PAST</name>
<dbReference type="EMBL" id="MLHG01000070">
    <property type="protein sequence ID" value="OOF38283.1"/>
    <property type="molecule type" value="Genomic_DNA"/>
</dbReference>
<evidence type="ECO:0000256" key="1">
    <source>
        <dbReference type="SAM" id="SignalP"/>
    </source>
</evidence>
<dbReference type="Proteomes" id="UP000189426">
    <property type="component" value="Unassembled WGS sequence"/>
</dbReference>
<dbReference type="Pfam" id="PF07511">
    <property type="entry name" value="DUF1525"/>
    <property type="match status" value="1"/>
</dbReference>
<feature type="signal peptide" evidence="1">
    <location>
        <begin position="1"/>
        <end position="18"/>
    </location>
</feature>
<gene>
    <name evidence="2" type="ORF">BKK47_09645</name>
</gene>
<proteinExistence type="predicted"/>
<dbReference type="AlphaFoldDB" id="A0A1V3ICY9"/>
<evidence type="ECO:0000313" key="3">
    <source>
        <dbReference type="Proteomes" id="UP000189426"/>
    </source>
</evidence>
<sequence>MFKRIATLSLLVSPPIFAEQIPSEVQISVFSTTAYPIQNAQLAHAIHYLDGVEQWEARFSRTLPSNPAQAEHQAKALFEAPETQNRLRELHQTYQNVIVGWQNGIRKVPAVLFEHPTLGKGVVYGENDVQKAISYWENWLNQQKREE</sequence>
<keyword evidence="3" id="KW-1185">Reference proteome</keyword>